<dbReference type="AlphaFoldDB" id="M0IEK8"/>
<sequence length="61" mass="6497">MVEGDIETVLFAGAIVLIWTGTSIVMELLLPIMLSQIVSAGISGGIAFVLSVLFIDRRYGV</sequence>
<evidence type="ECO:0000256" key="1">
    <source>
        <dbReference type="SAM" id="Phobius"/>
    </source>
</evidence>
<name>M0IEK8_9EURY</name>
<organism evidence="2 3">
    <name type="scientific">Haloferax mucosum ATCC BAA-1512</name>
    <dbReference type="NCBI Taxonomy" id="662479"/>
    <lineage>
        <taxon>Archaea</taxon>
        <taxon>Methanobacteriati</taxon>
        <taxon>Methanobacteriota</taxon>
        <taxon>Stenosarchaea group</taxon>
        <taxon>Halobacteria</taxon>
        <taxon>Halobacteriales</taxon>
        <taxon>Haloferacaceae</taxon>
        <taxon>Haloferax</taxon>
    </lineage>
</organism>
<dbReference type="RefSeq" id="WP_008320260.1">
    <property type="nucleotide sequence ID" value="NZ_AOLN01000012.1"/>
</dbReference>
<reference evidence="2 3" key="1">
    <citation type="journal article" date="2014" name="PLoS Genet.">
        <title>Phylogenetically driven sequencing of extremely halophilic archaea reveals strategies for static and dynamic osmo-response.</title>
        <authorList>
            <person name="Becker E.A."/>
            <person name="Seitzer P.M."/>
            <person name="Tritt A."/>
            <person name="Larsen D."/>
            <person name="Krusor M."/>
            <person name="Yao A.I."/>
            <person name="Wu D."/>
            <person name="Madern D."/>
            <person name="Eisen J.A."/>
            <person name="Darling A.E."/>
            <person name="Facciotti M.T."/>
        </authorList>
    </citation>
    <scope>NUCLEOTIDE SEQUENCE [LARGE SCALE GENOMIC DNA]</scope>
    <source>
        <strain evidence="2 3">ATCC BAA-1512</strain>
    </source>
</reference>
<feature type="transmembrane region" description="Helical" evidence="1">
    <location>
        <begin position="36"/>
        <end position="55"/>
    </location>
</feature>
<gene>
    <name evidence="2" type="ORF">C440_09923</name>
</gene>
<feature type="transmembrane region" description="Helical" evidence="1">
    <location>
        <begin position="9"/>
        <end position="30"/>
    </location>
</feature>
<keyword evidence="1" id="KW-0812">Transmembrane</keyword>
<proteinExistence type="predicted"/>
<comment type="caution">
    <text evidence="2">The sequence shown here is derived from an EMBL/GenBank/DDBJ whole genome shotgun (WGS) entry which is preliminary data.</text>
</comment>
<accession>M0IEK8</accession>
<dbReference type="Proteomes" id="UP000011550">
    <property type="component" value="Unassembled WGS sequence"/>
</dbReference>
<dbReference type="EMBL" id="AOLN01000012">
    <property type="protein sequence ID" value="ELZ94487.1"/>
    <property type="molecule type" value="Genomic_DNA"/>
</dbReference>
<evidence type="ECO:0000313" key="3">
    <source>
        <dbReference type="Proteomes" id="UP000011550"/>
    </source>
</evidence>
<keyword evidence="1" id="KW-1133">Transmembrane helix</keyword>
<keyword evidence="3" id="KW-1185">Reference proteome</keyword>
<dbReference type="PATRIC" id="fig|662479.7.peg.2011"/>
<evidence type="ECO:0000313" key="2">
    <source>
        <dbReference type="EMBL" id="ELZ94487.1"/>
    </source>
</evidence>
<protein>
    <submittedName>
        <fullName evidence="2">Uncharacterized protein</fullName>
    </submittedName>
</protein>
<keyword evidence="1" id="KW-0472">Membrane</keyword>